<dbReference type="SMART" id="SM00043">
    <property type="entry name" value="CY"/>
    <property type="match status" value="1"/>
</dbReference>
<dbReference type="InterPro" id="IPR046350">
    <property type="entry name" value="Cystatin_sf"/>
</dbReference>
<dbReference type="InterPro" id="IPR001713">
    <property type="entry name" value="Prot_inh_stefin"/>
</dbReference>
<comment type="similarity">
    <text evidence="2">Belongs to the cystatin family.</text>
</comment>
<gene>
    <name evidence="9" type="primary">LOC107124017</name>
</gene>
<keyword evidence="3" id="KW-0963">Cytoplasm</keyword>
<dbReference type="RefSeq" id="XP_015282886.1">
    <property type="nucleotide sequence ID" value="XM_015427400.1"/>
</dbReference>
<proteinExistence type="inferred from homology"/>
<dbReference type="PRINTS" id="PR00295">
    <property type="entry name" value="STEFINA"/>
</dbReference>
<evidence type="ECO:0000256" key="6">
    <source>
        <dbReference type="SAM" id="MobiDB-lite"/>
    </source>
</evidence>
<reference evidence="9" key="1">
    <citation type="submission" date="2025-08" db="UniProtKB">
        <authorList>
            <consortium name="RefSeq"/>
        </authorList>
    </citation>
    <scope>IDENTIFICATION</scope>
</reference>
<dbReference type="PANTHER" id="PTHR11414">
    <property type="entry name" value="CYSTATIN FAMILY MEMBER"/>
    <property type="match status" value="1"/>
</dbReference>
<dbReference type="PROSITE" id="PS00287">
    <property type="entry name" value="CYSTATIN"/>
    <property type="match status" value="1"/>
</dbReference>
<feature type="compositionally biased region" description="Basic and acidic residues" evidence="6">
    <location>
        <begin position="89"/>
        <end position="99"/>
    </location>
</feature>
<keyword evidence="8" id="KW-1185">Reference proteome</keyword>
<evidence type="ECO:0000256" key="1">
    <source>
        <dbReference type="ARBA" id="ARBA00004496"/>
    </source>
</evidence>
<feature type="region of interest" description="Disordered" evidence="6">
    <location>
        <begin position="76"/>
        <end position="99"/>
    </location>
</feature>
<comment type="subcellular location">
    <subcellularLocation>
        <location evidence="1">Cytoplasm</location>
    </subcellularLocation>
</comment>
<feature type="domain" description="Cystatin" evidence="7">
    <location>
        <begin position="2"/>
        <end position="99"/>
    </location>
</feature>
<dbReference type="GeneID" id="107124017"/>
<dbReference type="SUPFAM" id="SSF54403">
    <property type="entry name" value="Cystatin/monellin"/>
    <property type="match status" value="1"/>
</dbReference>
<name>A0ABM1LA99_GEKJA</name>
<accession>A0ABM1LA99</accession>
<keyword evidence="4" id="KW-0646">Protease inhibitor</keyword>
<sequence>MLCGGMSSQAKAATAEIQELVQAVKAEVEEKEGRDFEVFNAVEYKTQTVAGINYFIKVQTGNDQYLHVRIHKSLPHENKPPALTSYQSNKEKHEALSYF</sequence>
<evidence type="ECO:0000256" key="3">
    <source>
        <dbReference type="ARBA" id="ARBA00022490"/>
    </source>
</evidence>
<evidence type="ECO:0000313" key="9">
    <source>
        <dbReference type="RefSeq" id="XP_015282886.1"/>
    </source>
</evidence>
<keyword evidence="5" id="KW-0007">Acetylation</keyword>
<evidence type="ECO:0000256" key="2">
    <source>
        <dbReference type="ARBA" id="ARBA00009403"/>
    </source>
</evidence>
<dbReference type="InterPro" id="IPR000010">
    <property type="entry name" value="Cystatin_dom"/>
</dbReference>
<evidence type="ECO:0000256" key="5">
    <source>
        <dbReference type="ARBA" id="ARBA00022990"/>
    </source>
</evidence>
<evidence type="ECO:0000256" key="4">
    <source>
        <dbReference type="ARBA" id="ARBA00022704"/>
    </source>
</evidence>
<dbReference type="PANTHER" id="PTHR11414:SF22">
    <property type="entry name" value="CYSTATIN-B"/>
    <property type="match status" value="1"/>
</dbReference>
<dbReference type="CDD" id="cd00042">
    <property type="entry name" value="CY"/>
    <property type="match status" value="1"/>
</dbReference>
<evidence type="ECO:0000259" key="7">
    <source>
        <dbReference type="SMART" id="SM00043"/>
    </source>
</evidence>
<dbReference type="InterPro" id="IPR018073">
    <property type="entry name" value="Prot_inh_cystat_CS"/>
</dbReference>
<dbReference type="Proteomes" id="UP000694871">
    <property type="component" value="Unplaced"/>
</dbReference>
<keyword evidence="4" id="KW-0789">Thiol protease inhibitor</keyword>
<dbReference type="Gene3D" id="3.10.450.10">
    <property type="match status" value="1"/>
</dbReference>
<organism evidence="8 9">
    <name type="scientific">Gekko japonicus</name>
    <name type="common">Schlegel's Japanese gecko</name>
    <dbReference type="NCBI Taxonomy" id="146911"/>
    <lineage>
        <taxon>Eukaryota</taxon>
        <taxon>Metazoa</taxon>
        <taxon>Chordata</taxon>
        <taxon>Craniata</taxon>
        <taxon>Vertebrata</taxon>
        <taxon>Euteleostomi</taxon>
        <taxon>Lepidosauria</taxon>
        <taxon>Squamata</taxon>
        <taxon>Bifurcata</taxon>
        <taxon>Gekkota</taxon>
        <taxon>Gekkonidae</taxon>
        <taxon>Gekkoninae</taxon>
        <taxon>Gekko</taxon>
    </lineage>
</organism>
<evidence type="ECO:0000313" key="8">
    <source>
        <dbReference type="Proteomes" id="UP000694871"/>
    </source>
</evidence>
<dbReference type="Pfam" id="PF00031">
    <property type="entry name" value="Cystatin"/>
    <property type="match status" value="1"/>
</dbReference>
<protein>
    <submittedName>
        <fullName evidence="9">Cystatin-B-like</fullName>
    </submittedName>
</protein>